<evidence type="ECO:0000313" key="2">
    <source>
        <dbReference type="Proteomes" id="UP001149090"/>
    </source>
</evidence>
<proteinExistence type="predicted"/>
<evidence type="ECO:0000313" key="1">
    <source>
        <dbReference type="EMBL" id="KAJ5075489.1"/>
    </source>
</evidence>
<comment type="caution">
    <text evidence="1">The sequence shown here is derived from an EMBL/GenBank/DDBJ whole genome shotgun (WGS) entry which is preliminary data.</text>
</comment>
<organism evidence="1 2">
    <name type="scientific">Anaeramoeba ignava</name>
    <name type="common">Anaerobic marine amoeba</name>
    <dbReference type="NCBI Taxonomy" id="1746090"/>
    <lineage>
        <taxon>Eukaryota</taxon>
        <taxon>Metamonada</taxon>
        <taxon>Anaeramoebidae</taxon>
        <taxon>Anaeramoeba</taxon>
    </lineage>
</organism>
<gene>
    <name evidence="1" type="ORF">M0811_07459</name>
</gene>
<dbReference type="EMBL" id="JAPDFW010000065">
    <property type="protein sequence ID" value="KAJ5075489.1"/>
    <property type="molecule type" value="Genomic_DNA"/>
</dbReference>
<name>A0A9Q0RCV0_ANAIG</name>
<protein>
    <submittedName>
        <fullName evidence="1">Uncharacterized protein</fullName>
    </submittedName>
</protein>
<dbReference type="AlphaFoldDB" id="A0A9Q0RCV0"/>
<dbReference type="Proteomes" id="UP001149090">
    <property type="component" value="Unassembled WGS sequence"/>
</dbReference>
<keyword evidence="2" id="KW-1185">Reference proteome</keyword>
<accession>A0A9Q0RCV0</accession>
<reference evidence="1" key="1">
    <citation type="submission" date="2022-10" db="EMBL/GenBank/DDBJ databases">
        <title>Novel sulphate-reducing endosymbionts in the free-living metamonad Anaeramoeba.</title>
        <authorList>
            <person name="Jerlstrom-Hultqvist J."/>
            <person name="Cepicka I."/>
            <person name="Gallot-Lavallee L."/>
            <person name="Salas-Leiva D."/>
            <person name="Curtis B.A."/>
            <person name="Zahonova K."/>
            <person name="Pipaliya S."/>
            <person name="Dacks J."/>
            <person name="Roger A.J."/>
        </authorList>
    </citation>
    <scope>NUCLEOTIDE SEQUENCE</scope>
    <source>
        <strain evidence="1">BMAN</strain>
    </source>
</reference>
<sequence length="130" mass="15718">MNQKINIDYKLLEFIIELFPSNNNSQQISSSEEILIWMQINFYLKEPLFKCIIQTEKSNERNIEDFINMLSVALDKKPKIIFGDNQENQSKIEKEYILIQQYEELFKTIDKIYQNLKRFIQFNIIKNSRN</sequence>